<evidence type="ECO:0008006" key="3">
    <source>
        <dbReference type="Google" id="ProtNLM"/>
    </source>
</evidence>
<dbReference type="PROSITE" id="PS51257">
    <property type="entry name" value="PROKAR_LIPOPROTEIN"/>
    <property type="match status" value="1"/>
</dbReference>
<dbReference type="RefSeq" id="WP_101474168.1">
    <property type="nucleotide sequence ID" value="NZ_CP060637.1"/>
</dbReference>
<accession>A0A7G9GUX9</accession>
<evidence type="ECO:0000313" key="1">
    <source>
        <dbReference type="EMBL" id="QNM14611.1"/>
    </source>
</evidence>
<dbReference type="KEGG" id="fho:H9Q81_06425"/>
<name>A0A7G9GUX9_9FUSO</name>
<keyword evidence="2" id="KW-1185">Reference proteome</keyword>
<dbReference type="AlphaFoldDB" id="A0A7G9GUX9"/>
<protein>
    <recommendedName>
        <fullName evidence="3">Lipoprotein</fullName>
    </recommendedName>
</protein>
<organism evidence="1 2">
    <name type="scientific">Fusobacterium hominis</name>
    <dbReference type="NCBI Taxonomy" id="2764326"/>
    <lineage>
        <taxon>Bacteria</taxon>
        <taxon>Fusobacteriati</taxon>
        <taxon>Fusobacteriota</taxon>
        <taxon>Fusobacteriia</taxon>
        <taxon>Fusobacteriales</taxon>
        <taxon>Fusobacteriaceae</taxon>
        <taxon>Fusobacterium</taxon>
    </lineage>
</organism>
<dbReference type="EMBL" id="CP060637">
    <property type="protein sequence ID" value="QNM14611.1"/>
    <property type="molecule type" value="Genomic_DNA"/>
</dbReference>
<sequence length="182" mass="20560">MNKILSILIGLLSLLFVSCMESDKSFIKKIKHMKNKNGETVEQLIDNYIVAAEFLQANKNSNIEKNISSVALKIQEANNSKLDGNKEQINELSKLLATYQINYPEIKNINWKIISNSKAAKLIEVASDNIYLKLPIYKTKVNTAISFSNIEVYTTSNQPIDLNKLNAAHEVIEFIANENILE</sequence>
<dbReference type="Proteomes" id="UP000515913">
    <property type="component" value="Chromosome"/>
</dbReference>
<proteinExistence type="predicted"/>
<evidence type="ECO:0000313" key="2">
    <source>
        <dbReference type="Proteomes" id="UP000515913"/>
    </source>
</evidence>
<reference evidence="1 2" key="1">
    <citation type="submission" date="2020-08" db="EMBL/GenBank/DDBJ databases">
        <authorList>
            <person name="Liu C."/>
            <person name="Sun Q."/>
        </authorList>
    </citation>
    <scope>NUCLEOTIDE SEQUENCE [LARGE SCALE GENOMIC DNA]</scope>
    <source>
        <strain evidence="1 2">NSJ-57</strain>
    </source>
</reference>
<gene>
    <name evidence="1" type="ORF">H9Q81_06425</name>
</gene>